<dbReference type="InterPro" id="IPR000182">
    <property type="entry name" value="GNAT_dom"/>
</dbReference>
<dbReference type="AlphaFoldDB" id="A0A2T3AUU3"/>
<accession>A0A2T3AUU3</accession>
<dbReference type="CDD" id="cd04301">
    <property type="entry name" value="NAT_SF"/>
    <property type="match status" value="1"/>
</dbReference>
<dbReference type="RefSeq" id="XP_024718381.1">
    <property type="nucleotide sequence ID" value="XM_024866948.1"/>
</dbReference>
<sequence length="223" mass="24900">MSRESKEDTDLLPSPSSPGLSKYFSHRWTISVPSHPSLRFFRATPSHFDVWIPIVTNPENRKMLPDTRDKVWDEAAVAEWKAAAEARYTEANTKFNKLEVLIELDGRVAGYGNIVTIREDAASVGLVLERTARGRGVGKLAMAVLIQLGFAFGLQLEPGTMKANGPMRGVMASLGVAEEEELVVIPGRGVVAEVVYRVRRERWREVEMRVVFDEEGGFVEAKR</sequence>
<evidence type="ECO:0000313" key="3">
    <source>
        <dbReference type="Proteomes" id="UP000241818"/>
    </source>
</evidence>
<dbReference type="SUPFAM" id="SSF55729">
    <property type="entry name" value="Acyl-CoA N-acyltransferases (Nat)"/>
    <property type="match status" value="1"/>
</dbReference>
<proteinExistence type="predicted"/>
<dbReference type="GO" id="GO:0016747">
    <property type="term" value="F:acyltransferase activity, transferring groups other than amino-acyl groups"/>
    <property type="evidence" value="ECO:0007669"/>
    <property type="project" value="InterPro"/>
</dbReference>
<protein>
    <recommendedName>
        <fullName evidence="1">N-acetyltransferase domain-containing protein</fullName>
    </recommendedName>
</protein>
<dbReference type="Pfam" id="PF00583">
    <property type="entry name" value="Acetyltransf_1"/>
    <property type="match status" value="1"/>
</dbReference>
<name>A0A2T3AUU3_AMORE</name>
<organism evidence="2 3">
    <name type="scientific">Amorphotheca resinae ATCC 22711</name>
    <dbReference type="NCBI Taxonomy" id="857342"/>
    <lineage>
        <taxon>Eukaryota</taxon>
        <taxon>Fungi</taxon>
        <taxon>Dikarya</taxon>
        <taxon>Ascomycota</taxon>
        <taxon>Pezizomycotina</taxon>
        <taxon>Leotiomycetes</taxon>
        <taxon>Helotiales</taxon>
        <taxon>Amorphothecaceae</taxon>
        <taxon>Amorphotheca</taxon>
    </lineage>
</organism>
<gene>
    <name evidence="2" type="ORF">M430DRAFT_36530</name>
</gene>
<evidence type="ECO:0000259" key="1">
    <source>
        <dbReference type="PROSITE" id="PS51186"/>
    </source>
</evidence>
<dbReference type="GeneID" id="36575029"/>
<evidence type="ECO:0000313" key="2">
    <source>
        <dbReference type="EMBL" id="PSS12383.1"/>
    </source>
</evidence>
<feature type="domain" description="N-acetyltransferase" evidence="1">
    <location>
        <begin position="52"/>
        <end position="201"/>
    </location>
</feature>
<dbReference type="InterPro" id="IPR016181">
    <property type="entry name" value="Acyl_CoA_acyltransferase"/>
</dbReference>
<dbReference type="PROSITE" id="PS51186">
    <property type="entry name" value="GNAT"/>
    <property type="match status" value="1"/>
</dbReference>
<keyword evidence="3" id="KW-1185">Reference proteome</keyword>
<dbReference type="OrthoDB" id="4224637at2759"/>
<dbReference type="EMBL" id="KZ679015">
    <property type="protein sequence ID" value="PSS12383.1"/>
    <property type="molecule type" value="Genomic_DNA"/>
</dbReference>
<dbReference type="InParanoid" id="A0A2T3AUU3"/>
<dbReference type="Proteomes" id="UP000241818">
    <property type="component" value="Unassembled WGS sequence"/>
</dbReference>
<dbReference type="Gene3D" id="3.40.630.30">
    <property type="match status" value="1"/>
</dbReference>
<reference evidence="2 3" key="1">
    <citation type="journal article" date="2018" name="New Phytol.">
        <title>Comparative genomics and transcriptomics depict ericoid mycorrhizal fungi as versatile saprotrophs and plant mutualists.</title>
        <authorList>
            <person name="Martino E."/>
            <person name="Morin E."/>
            <person name="Grelet G.A."/>
            <person name="Kuo A."/>
            <person name="Kohler A."/>
            <person name="Daghino S."/>
            <person name="Barry K.W."/>
            <person name="Cichocki N."/>
            <person name="Clum A."/>
            <person name="Dockter R.B."/>
            <person name="Hainaut M."/>
            <person name="Kuo R.C."/>
            <person name="LaButti K."/>
            <person name="Lindahl B.D."/>
            <person name="Lindquist E.A."/>
            <person name="Lipzen A."/>
            <person name="Khouja H.R."/>
            <person name="Magnuson J."/>
            <person name="Murat C."/>
            <person name="Ohm R.A."/>
            <person name="Singer S.W."/>
            <person name="Spatafora J.W."/>
            <person name="Wang M."/>
            <person name="Veneault-Fourrey C."/>
            <person name="Henrissat B."/>
            <person name="Grigoriev I.V."/>
            <person name="Martin F.M."/>
            <person name="Perotto S."/>
        </authorList>
    </citation>
    <scope>NUCLEOTIDE SEQUENCE [LARGE SCALE GENOMIC DNA]</scope>
    <source>
        <strain evidence="2 3">ATCC 22711</strain>
    </source>
</reference>